<sequence length="344" mass="36827">MSKDCDVFSDSYGCIITKCSGYQSPFPIVRLSNGEAVLDEDRVTLQGACFASSLIDPNAARGRLLTFDLPARDGCVSFLQLISRSRKPLELDQKTEFVKKLDMSAASFAAVTRSKGGRWDTSIYLDAGEGDTRPRFSRVLFRCTSSASLLDAALWLVEMATEESDTRQLYYYRVDDAVSGAPPSTFQVGEALKRPLDVVALTADTAVVLGTGGWAAADRREAVVHAVVTTPISNACVAGDNMVVAFGEDYVLRVFDMRKAAVPVLETSTSSYVCVKSAVGCAAALLVTGDVTGVLDLQTLTAVVSLQHSGDQVLDATLLPHKPGGFRVCTSTESGMIYDWAVAT</sequence>
<keyword evidence="2" id="KW-1185">Reference proteome</keyword>
<protein>
    <recommendedName>
        <fullName evidence="3">Guanine nucleotide-binding protein subunit beta-like protein</fullName>
    </recommendedName>
</protein>
<evidence type="ECO:0008006" key="3">
    <source>
        <dbReference type="Google" id="ProtNLM"/>
    </source>
</evidence>
<dbReference type="OrthoDB" id="271752at2759"/>
<comment type="caution">
    <text evidence="1">The sequence shown here is derived from an EMBL/GenBank/DDBJ whole genome shotgun (WGS) entry which is preliminary data.</text>
</comment>
<dbReference type="AlphaFoldDB" id="A0A0N1HZ49"/>
<accession>A0A0N1HZ49</accession>
<evidence type="ECO:0000313" key="2">
    <source>
        <dbReference type="Proteomes" id="UP000038009"/>
    </source>
</evidence>
<evidence type="ECO:0000313" key="1">
    <source>
        <dbReference type="EMBL" id="KPI83250.1"/>
    </source>
</evidence>
<dbReference type="Proteomes" id="UP000038009">
    <property type="component" value="Unassembled WGS sequence"/>
</dbReference>
<organism evidence="1 2">
    <name type="scientific">Leptomonas seymouri</name>
    <dbReference type="NCBI Taxonomy" id="5684"/>
    <lineage>
        <taxon>Eukaryota</taxon>
        <taxon>Discoba</taxon>
        <taxon>Euglenozoa</taxon>
        <taxon>Kinetoplastea</taxon>
        <taxon>Metakinetoplastina</taxon>
        <taxon>Trypanosomatida</taxon>
        <taxon>Trypanosomatidae</taxon>
        <taxon>Leishmaniinae</taxon>
        <taxon>Leptomonas</taxon>
    </lineage>
</organism>
<dbReference type="VEuPathDB" id="TriTrypDB:Lsey_0407_0010"/>
<dbReference type="OMA" id="LWLMEVA"/>
<gene>
    <name evidence="1" type="ORF">ABL78_7719</name>
</gene>
<dbReference type="EMBL" id="LJSK01000407">
    <property type="protein sequence ID" value="KPI83250.1"/>
    <property type="molecule type" value="Genomic_DNA"/>
</dbReference>
<name>A0A0N1HZ49_LEPSE</name>
<proteinExistence type="predicted"/>
<reference evidence="1 2" key="1">
    <citation type="journal article" date="2015" name="PLoS Pathog.">
        <title>Leptomonas seymouri: Adaptations to the Dixenous Life Cycle Analyzed by Genome Sequencing, Transcriptome Profiling and Co-infection with Leishmania donovani.</title>
        <authorList>
            <person name="Kraeva N."/>
            <person name="Butenko A."/>
            <person name="Hlavacova J."/>
            <person name="Kostygov A."/>
            <person name="Myskova J."/>
            <person name="Grybchuk D."/>
            <person name="Lestinova T."/>
            <person name="Votypka J."/>
            <person name="Volf P."/>
            <person name="Opperdoes F."/>
            <person name="Flegontov P."/>
            <person name="Lukes J."/>
            <person name="Yurchenko V."/>
        </authorList>
    </citation>
    <scope>NUCLEOTIDE SEQUENCE [LARGE SCALE GENOMIC DNA]</scope>
    <source>
        <strain evidence="1 2">ATCC 30220</strain>
    </source>
</reference>